<feature type="binding site" evidence="10">
    <location>
        <position position="113"/>
    </location>
    <ligand>
        <name>4-amino-2-methyl-5-(diphosphooxymethyl)pyrimidine</name>
        <dbReference type="ChEBI" id="CHEBI:57841"/>
    </ligand>
</feature>
<reference evidence="15" key="2">
    <citation type="journal article" date="2016" name="Genome Announc.">
        <title>Draft Genome Sequences of Two Novel Amoeba-Resistant Intranuclear Bacteria, 'Candidatus Berkiella cookevillensis' and 'Candidatus Berkiella aquae'.</title>
        <authorList>
            <person name="Mehari Y.T."/>
            <person name="Arivett B.A."/>
            <person name="Farone A.L."/>
            <person name="Gunderson J.H."/>
            <person name="Farone M.B."/>
        </authorList>
    </citation>
    <scope>NUCLEOTIDE SEQUENCE</scope>
    <source>
        <strain evidence="15">CC99</strain>
    </source>
</reference>
<dbReference type="PANTHER" id="PTHR20857:SF23">
    <property type="entry name" value="THIAMINE BIOSYNTHETIC BIFUNCTIONAL ENZYME"/>
    <property type="match status" value="1"/>
</dbReference>
<dbReference type="GO" id="GO:0005737">
    <property type="term" value="C:cytoplasm"/>
    <property type="evidence" value="ECO:0007669"/>
    <property type="project" value="TreeGrafter"/>
</dbReference>
<feature type="binding site" evidence="10">
    <location>
        <position position="75"/>
    </location>
    <ligand>
        <name>Mg(2+)</name>
        <dbReference type="ChEBI" id="CHEBI:18420"/>
    </ligand>
</feature>
<dbReference type="InterPro" id="IPR034291">
    <property type="entry name" value="TMP_synthase"/>
</dbReference>
<feature type="binding site" evidence="10">
    <location>
        <begin position="190"/>
        <end position="191"/>
    </location>
    <ligand>
        <name>2-[(2R,5Z)-2-carboxy-4-methylthiazol-5(2H)-ylidene]ethyl phosphate</name>
        <dbReference type="ChEBI" id="CHEBI:62899"/>
    </ligand>
</feature>
<keyword evidence="3 10" id="KW-0808">Transferase</keyword>
<accession>A0A0Q9YGC0</accession>
<dbReference type="InterPro" id="IPR013785">
    <property type="entry name" value="Aldolase_TIM"/>
</dbReference>
<dbReference type="GO" id="GO:0009228">
    <property type="term" value="P:thiamine biosynthetic process"/>
    <property type="evidence" value="ECO:0007669"/>
    <property type="project" value="UniProtKB-KW"/>
</dbReference>
<evidence type="ECO:0000256" key="9">
    <source>
        <dbReference type="ARBA" id="ARBA00047883"/>
    </source>
</evidence>
<dbReference type="NCBIfam" id="TIGR00693">
    <property type="entry name" value="thiE"/>
    <property type="match status" value="1"/>
</dbReference>
<gene>
    <name evidence="10 14" type="primary">thiE</name>
    <name evidence="15" type="ORF">CC99x_001620</name>
    <name evidence="14" type="ORF">CC99x_00612</name>
</gene>
<comment type="catalytic activity">
    <reaction evidence="9 10 11">
        <text>2-[(2R,5Z)-2-carboxy-4-methylthiazol-5(2H)-ylidene]ethyl phosphate + 4-amino-2-methyl-5-(diphosphooxymethyl)pyrimidine + 2 H(+) = thiamine phosphate + CO2 + diphosphate</text>
        <dbReference type="Rhea" id="RHEA:47844"/>
        <dbReference type="ChEBI" id="CHEBI:15378"/>
        <dbReference type="ChEBI" id="CHEBI:16526"/>
        <dbReference type="ChEBI" id="CHEBI:33019"/>
        <dbReference type="ChEBI" id="CHEBI:37575"/>
        <dbReference type="ChEBI" id="CHEBI:57841"/>
        <dbReference type="ChEBI" id="CHEBI:62899"/>
        <dbReference type="EC" id="2.5.1.3"/>
    </reaction>
</comment>
<feature type="binding site" evidence="10">
    <location>
        <begin position="42"/>
        <end position="46"/>
    </location>
    <ligand>
        <name>4-amino-2-methyl-5-(diphosphooxymethyl)pyrimidine</name>
        <dbReference type="ChEBI" id="CHEBI:57841"/>
    </ligand>
</feature>
<evidence type="ECO:0000256" key="6">
    <source>
        <dbReference type="ARBA" id="ARBA00022977"/>
    </source>
</evidence>
<proteinExistence type="inferred from homology"/>
<dbReference type="Gene3D" id="3.20.20.70">
    <property type="entry name" value="Aldolase class I"/>
    <property type="match status" value="1"/>
</dbReference>
<dbReference type="FunFam" id="3.20.20.70:FF:000096">
    <property type="entry name" value="Thiamine-phosphate synthase"/>
    <property type="match status" value="1"/>
</dbReference>
<evidence type="ECO:0000256" key="11">
    <source>
        <dbReference type="RuleBase" id="RU003826"/>
    </source>
</evidence>
<evidence type="ECO:0000256" key="4">
    <source>
        <dbReference type="ARBA" id="ARBA00022723"/>
    </source>
</evidence>
<dbReference type="InterPro" id="IPR036206">
    <property type="entry name" value="ThiamineP_synth_sf"/>
</dbReference>
<evidence type="ECO:0000313" key="14">
    <source>
        <dbReference type="EMBL" id="KRG19599.1"/>
    </source>
</evidence>
<dbReference type="PANTHER" id="PTHR20857">
    <property type="entry name" value="THIAMINE-PHOSPHATE PYROPHOSPHORYLASE"/>
    <property type="match status" value="1"/>
</dbReference>
<evidence type="ECO:0000256" key="7">
    <source>
        <dbReference type="ARBA" id="ARBA00047334"/>
    </source>
</evidence>
<dbReference type="STRING" id="437022.CC99x_00612"/>
<feature type="domain" description="Thiamine phosphate synthase/TenI" evidence="13">
    <location>
        <begin position="12"/>
        <end position="193"/>
    </location>
</feature>
<name>A0A0Q9YGC0_9GAMM</name>
<comment type="similarity">
    <text evidence="10 11">Belongs to the thiamine-phosphate synthase family.</text>
</comment>
<dbReference type="EC" id="2.5.1.3" evidence="10"/>
<comment type="function">
    <text evidence="1 10">Condenses 4-methyl-5-(beta-hydroxyethyl)thiazole monophosphate (THZ-P) and 2-methyl-4-amino-5-hydroxymethyl pyrimidine pyrophosphate (HMP-PP) to form thiamine monophosphate (TMP).</text>
</comment>
<comment type="cofactor">
    <cofactor evidence="10">
        <name>Mg(2+)</name>
        <dbReference type="ChEBI" id="CHEBI:18420"/>
    </cofactor>
    <text evidence="10">Binds 1 Mg(2+) ion per subunit.</text>
</comment>
<keyword evidence="6 10" id="KW-0784">Thiamine biosynthesis</keyword>
<organism evidence="14">
    <name type="scientific">Candidatus Berkiella cookevillensis</name>
    <dbReference type="NCBI Taxonomy" id="437022"/>
    <lineage>
        <taxon>Bacteria</taxon>
        <taxon>Pseudomonadati</taxon>
        <taxon>Pseudomonadota</taxon>
        <taxon>Gammaproteobacteria</taxon>
        <taxon>Candidatus Berkiellales</taxon>
        <taxon>Candidatus Berkiellaceae</taxon>
        <taxon>Candidatus Berkiella</taxon>
    </lineage>
</organism>
<evidence type="ECO:0000313" key="16">
    <source>
        <dbReference type="Proteomes" id="UP000051494"/>
    </source>
</evidence>
<feature type="binding site" evidence="10">
    <location>
        <position position="142"/>
    </location>
    <ligand>
        <name>4-amino-2-methyl-5-(diphosphooxymethyl)pyrimidine</name>
        <dbReference type="ChEBI" id="CHEBI:57841"/>
    </ligand>
</feature>
<evidence type="ECO:0000256" key="3">
    <source>
        <dbReference type="ARBA" id="ARBA00022679"/>
    </source>
</evidence>
<feature type="binding site" evidence="10">
    <location>
        <position position="74"/>
    </location>
    <ligand>
        <name>4-amino-2-methyl-5-(diphosphooxymethyl)pyrimidine</name>
        <dbReference type="ChEBI" id="CHEBI:57841"/>
    </ligand>
</feature>
<keyword evidence="4 10" id="KW-0479">Metal-binding</keyword>
<dbReference type="GO" id="GO:0009229">
    <property type="term" value="P:thiamine diphosphate biosynthetic process"/>
    <property type="evidence" value="ECO:0007669"/>
    <property type="project" value="UniProtKB-UniRule"/>
</dbReference>
<protein>
    <recommendedName>
        <fullName evidence="10">Thiamine-phosphate synthase</fullName>
        <shortName evidence="10">TP synthase</shortName>
        <shortName evidence="10">TPS</shortName>
        <ecNumber evidence="10">2.5.1.3</ecNumber>
    </recommendedName>
    <alternativeName>
        <fullName evidence="10">Thiamine-phosphate pyrophosphorylase</fullName>
        <shortName evidence="10">TMP pyrophosphorylase</shortName>
        <shortName evidence="10">TMP-PPase</shortName>
    </alternativeName>
</protein>
<dbReference type="UniPathway" id="UPA00060">
    <property type="reaction ID" value="UER00141"/>
</dbReference>
<dbReference type="EMBL" id="LKHV02000001">
    <property type="protein sequence ID" value="MCS5707596.1"/>
    <property type="molecule type" value="Genomic_DNA"/>
</dbReference>
<evidence type="ECO:0000256" key="1">
    <source>
        <dbReference type="ARBA" id="ARBA00003814"/>
    </source>
</evidence>
<evidence type="ECO:0000256" key="5">
    <source>
        <dbReference type="ARBA" id="ARBA00022842"/>
    </source>
</evidence>
<dbReference type="RefSeq" id="WP_057623528.1">
    <property type="nucleotide sequence ID" value="NZ_LKHV02000001.1"/>
</dbReference>
<evidence type="ECO:0000256" key="8">
    <source>
        <dbReference type="ARBA" id="ARBA00047851"/>
    </source>
</evidence>
<feature type="binding site" evidence="10">
    <location>
        <begin position="139"/>
        <end position="141"/>
    </location>
    <ligand>
        <name>2-[(2R,5Z)-2-carboxy-4-methylthiazol-5(2H)-ylidene]ethyl phosphate</name>
        <dbReference type="ChEBI" id="CHEBI:62899"/>
    </ligand>
</feature>
<feature type="binding site" evidence="10">
    <location>
        <position position="94"/>
    </location>
    <ligand>
        <name>Mg(2+)</name>
        <dbReference type="ChEBI" id="CHEBI:18420"/>
    </ligand>
</feature>
<keyword evidence="5 10" id="KW-0460">Magnesium</keyword>
<evidence type="ECO:0000313" key="15">
    <source>
        <dbReference type="EMBL" id="MCS5707596.1"/>
    </source>
</evidence>
<dbReference type="PATRIC" id="fig|1590042.3.peg.630"/>
<dbReference type="GO" id="GO:0004789">
    <property type="term" value="F:thiamine-phosphate diphosphorylase activity"/>
    <property type="evidence" value="ECO:0007669"/>
    <property type="project" value="UniProtKB-UniRule"/>
</dbReference>
<dbReference type="SUPFAM" id="SSF51391">
    <property type="entry name" value="Thiamin phosphate synthase"/>
    <property type="match status" value="1"/>
</dbReference>
<keyword evidence="16" id="KW-1185">Reference proteome</keyword>
<evidence type="ECO:0000259" key="13">
    <source>
        <dbReference type="Pfam" id="PF02581"/>
    </source>
</evidence>
<dbReference type="InterPro" id="IPR022998">
    <property type="entry name" value="ThiamineP_synth_TenI"/>
</dbReference>
<reference evidence="14" key="1">
    <citation type="submission" date="2015-09" db="EMBL/GenBank/DDBJ databases">
        <title>Draft Genome Sequences of Two Novel Amoeba-resistant Intranuclear Bacteria, Candidatus Berkiella cookevillensis and Candidatus Berkiella aquae.</title>
        <authorList>
            <person name="Mehari Y.T."/>
            <person name="Arivett B.A."/>
            <person name="Farone A.L."/>
            <person name="Gunderson J.H."/>
            <person name="Farone M.B."/>
        </authorList>
    </citation>
    <scope>NUCLEOTIDE SEQUENCE [LARGE SCALE GENOMIC DNA]</scope>
    <source>
        <strain evidence="14">CC99</strain>
    </source>
</reference>
<evidence type="ECO:0000256" key="2">
    <source>
        <dbReference type="ARBA" id="ARBA00005165"/>
    </source>
</evidence>
<dbReference type="EMBL" id="LKHV01000002">
    <property type="protein sequence ID" value="KRG19599.1"/>
    <property type="molecule type" value="Genomic_DNA"/>
</dbReference>
<sequence>MNKEINKNFYKLMLVTHRQDCPLEQYLIFIKRCVAFGITTVQLREKNASHRFLIEFAARLKEILDPLNIPLIINDRLDVALASNACGVHLGQSDGSVLHARAMLGAHKIIGTSINSIERLKAANDLPIDYIGMGAIFRTKTKHNVVRHWGAQGLNQAAKLARHPIVAIGGITTKNVADVLKNGANGIAVISAIHDASDAREVTQQLRKSIDLRCDGK</sequence>
<feature type="binding site" evidence="10">
    <location>
        <position position="170"/>
    </location>
    <ligand>
        <name>2-[(2R,5Z)-2-carboxy-4-methylthiazol-5(2H)-ylidene]ethyl phosphate</name>
        <dbReference type="ChEBI" id="CHEBI:62899"/>
    </ligand>
</feature>
<comment type="pathway">
    <text evidence="2 10 12">Cofactor biosynthesis; thiamine diphosphate biosynthesis; thiamine phosphate from 4-amino-2-methyl-5-diphosphomethylpyrimidine and 4-methyl-5-(2-phosphoethyl)-thiazole: step 1/1.</text>
</comment>
<comment type="catalytic activity">
    <reaction evidence="8 10 11">
        <text>2-(2-carboxy-4-methylthiazol-5-yl)ethyl phosphate + 4-amino-2-methyl-5-(diphosphooxymethyl)pyrimidine + 2 H(+) = thiamine phosphate + CO2 + diphosphate</text>
        <dbReference type="Rhea" id="RHEA:47848"/>
        <dbReference type="ChEBI" id="CHEBI:15378"/>
        <dbReference type="ChEBI" id="CHEBI:16526"/>
        <dbReference type="ChEBI" id="CHEBI:33019"/>
        <dbReference type="ChEBI" id="CHEBI:37575"/>
        <dbReference type="ChEBI" id="CHEBI:57841"/>
        <dbReference type="ChEBI" id="CHEBI:62890"/>
        <dbReference type="EC" id="2.5.1.3"/>
    </reaction>
</comment>
<comment type="catalytic activity">
    <reaction evidence="7 10 11">
        <text>4-methyl-5-(2-phosphooxyethyl)-thiazole + 4-amino-2-methyl-5-(diphosphooxymethyl)pyrimidine + H(+) = thiamine phosphate + diphosphate</text>
        <dbReference type="Rhea" id="RHEA:22328"/>
        <dbReference type="ChEBI" id="CHEBI:15378"/>
        <dbReference type="ChEBI" id="CHEBI:33019"/>
        <dbReference type="ChEBI" id="CHEBI:37575"/>
        <dbReference type="ChEBI" id="CHEBI:57841"/>
        <dbReference type="ChEBI" id="CHEBI:58296"/>
        <dbReference type="EC" id="2.5.1.3"/>
    </reaction>
</comment>
<dbReference type="Pfam" id="PF02581">
    <property type="entry name" value="TMP-TENI"/>
    <property type="match status" value="1"/>
</dbReference>
<reference evidence="15" key="3">
    <citation type="submission" date="2021-06" db="EMBL/GenBank/DDBJ databases">
        <title>Genomic Description and Analysis of Intracellular Bacteria, Candidatus Berkiella cookevillensis and Candidatus Berkiella aquae.</title>
        <authorList>
            <person name="Kidane D.T."/>
            <person name="Mehari Y.T."/>
            <person name="Rice F.C."/>
            <person name="Arivett B.A."/>
            <person name="Farone A.L."/>
            <person name="Berk S.G."/>
            <person name="Farone M.B."/>
        </authorList>
    </citation>
    <scope>NUCLEOTIDE SEQUENCE</scope>
    <source>
        <strain evidence="15">CC99</strain>
    </source>
</reference>
<dbReference type="GO" id="GO:0000287">
    <property type="term" value="F:magnesium ion binding"/>
    <property type="evidence" value="ECO:0007669"/>
    <property type="project" value="UniProtKB-UniRule"/>
</dbReference>
<evidence type="ECO:0000256" key="12">
    <source>
        <dbReference type="RuleBase" id="RU004253"/>
    </source>
</evidence>
<evidence type="ECO:0000256" key="10">
    <source>
        <dbReference type="HAMAP-Rule" id="MF_00097"/>
    </source>
</evidence>
<dbReference type="Proteomes" id="UP000051494">
    <property type="component" value="Unassembled WGS sequence"/>
</dbReference>
<dbReference type="AlphaFoldDB" id="A0A0Q9YGC0"/>
<comment type="caution">
    <text evidence="14">The sequence shown here is derived from an EMBL/GenBank/DDBJ whole genome shotgun (WGS) entry which is preliminary data.</text>
</comment>
<dbReference type="CDD" id="cd00564">
    <property type="entry name" value="TMP_TenI"/>
    <property type="match status" value="1"/>
</dbReference>
<dbReference type="HAMAP" id="MF_00097">
    <property type="entry name" value="TMP_synthase"/>
    <property type="match status" value="1"/>
</dbReference>